<dbReference type="PANTHER" id="PTHR38457">
    <property type="entry name" value="REGULATOR ABRB-RELATED"/>
    <property type="match status" value="1"/>
</dbReference>
<keyword evidence="1" id="KW-0503">Monooxygenase</keyword>
<dbReference type="NCBIfam" id="TIGR03082">
    <property type="entry name" value="Gneg_AbrB_dup"/>
    <property type="match status" value="2"/>
</dbReference>
<dbReference type="Pfam" id="PF05145">
    <property type="entry name" value="AbrB"/>
    <property type="match status" value="1"/>
</dbReference>
<dbReference type="InterPro" id="IPR007820">
    <property type="entry name" value="AbrB_fam"/>
</dbReference>
<organism evidence="1 2">
    <name type="scientific">Aneurinibacillus soli</name>
    <dbReference type="NCBI Taxonomy" id="1500254"/>
    <lineage>
        <taxon>Bacteria</taxon>
        <taxon>Bacillati</taxon>
        <taxon>Bacillota</taxon>
        <taxon>Bacilli</taxon>
        <taxon>Bacillales</taxon>
        <taxon>Paenibacillaceae</taxon>
        <taxon>Aneurinibacillus group</taxon>
        <taxon>Aneurinibacillus</taxon>
    </lineage>
</organism>
<reference evidence="1 2" key="1">
    <citation type="submission" date="2015-12" db="EMBL/GenBank/DDBJ databases">
        <title>Genome sequence of Aneurinibacillus soli.</title>
        <authorList>
            <person name="Lee J.S."/>
            <person name="Lee K.C."/>
            <person name="Kim K.K."/>
            <person name="Lee B.W."/>
        </authorList>
    </citation>
    <scope>NUCLEOTIDE SEQUENCE [LARGE SCALE GENOMIC DNA]</scope>
    <source>
        <strain evidence="1 2">CB4</strain>
    </source>
</reference>
<dbReference type="PIRSF" id="PIRSF038991">
    <property type="entry name" value="Protein_AbrB"/>
    <property type="match status" value="1"/>
</dbReference>
<evidence type="ECO:0000313" key="1">
    <source>
        <dbReference type="EMBL" id="BAU26801.1"/>
    </source>
</evidence>
<dbReference type="KEGG" id="asoc:CB4_00970"/>
<keyword evidence="1" id="KW-0560">Oxidoreductase</keyword>
<dbReference type="GO" id="GO:0016020">
    <property type="term" value="C:membrane"/>
    <property type="evidence" value="ECO:0007669"/>
    <property type="project" value="InterPro"/>
</dbReference>
<dbReference type="GO" id="GO:0004497">
    <property type="term" value="F:monooxygenase activity"/>
    <property type="evidence" value="ECO:0007669"/>
    <property type="project" value="UniProtKB-KW"/>
</dbReference>
<dbReference type="AlphaFoldDB" id="A0A0U5ASJ9"/>
<evidence type="ECO:0000313" key="2">
    <source>
        <dbReference type="Proteomes" id="UP000217696"/>
    </source>
</evidence>
<dbReference type="GO" id="GO:0010468">
    <property type="term" value="P:regulation of gene expression"/>
    <property type="evidence" value="ECO:0007669"/>
    <property type="project" value="InterPro"/>
</dbReference>
<proteinExistence type="predicted"/>
<keyword evidence="2" id="KW-1185">Reference proteome</keyword>
<dbReference type="InterPro" id="IPR017516">
    <property type="entry name" value="AbrB_dup"/>
</dbReference>
<dbReference type="EMBL" id="AP017312">
    <property type="protein sequence ID" value="BAU26801.1"/>
    <property type="molecule type" value="Genomic_DNA"/>
</dbReference>
<dbReference type="Proteomes" id="UP000217696">
    <property type="component" value="Chromosome"/>
</dbReference>
<dbReference type="RefSeq" id="WP_096463807.1">
    <property type="nucleotide sequence ID" value="NZ_AP017312.1"/>
</dbReference>
<name>A0A0U5ASJ9_9BACL</name>
<dbReference type="PANTHER" id="PTHR38457:SF1">
    <property type="entry name" value="REGULATOR ABRB-RELATED"/>
    <property type="match status" value="1"/>
</dbReference>
<dbReference type="OrthoDB" id="5460360at2"/>
<accession>A0A0U5ASJ9</accession>
<sequence length="359" mass="38233">MDTKQKRKAGMEAAVIGLAGALLFMLLHIPLPWILGPLTAVMVWRLSTGRVLYWPTVLRSSGLLVLGSMLGAAFTHETVVQIIQQLPYMAAATIATVLFSLSLGVWVAYRTGLTLPSGVFGSVPGGLSQMLVLSEEVEGVDATVVAFMQTIRVMSVIFAVPFLTIHGIGAEQVVSTGSSGGGAVNIEGWTYVLYAAVALGGAWAGRKIGLPTSVLTGPLLATACCAIFYMPVPPLPPMIILLSQFAIGVHIGLQMKPHMLGNVKKLGGYTITSSLLLILFSLFVAWLLTKVSSMTLSTAFLSTAPGGIAEMGVTASMVHADLSMVSGYQLFRVFFVIFAVPPMLAWWMRRLQKKETSIS</sequence>
<gene>
    <name evidence="1" type="ORF">CB4_00970</name>
</gene>
<protein>
    <submittedName>
        <fullName evidence="1">Putative ammonia monooxygenase</fullName>
    </submittedName>
</protein>